<feature type="non-terminal residue" evidence="2">
    <location>
        <position position="1"/>
    </location>
</feature>
<dbReference type="Proteomes" id="UP000004986">
    <property type="component" value="Unassembled WGS sequence"/>
</dbReference>
<comment type="caution">
    <text evidence="2">The sequence shown here is derived from an EMBL/GenBank/DDBJ whole genome shotgun (WGS) entry which is preliminary data.</text>
</comment>
<accession>F3GK64</accession>
<dbReference type="InterPro" id="IPR007498">
    <property type="entry name" value="PqiA-like"/>
</dbReference>
<proteinExistence type="predicted"/>
<dbReference type="EMBL" id="AEAI01002250">
    <property type="protein sequence ID" value="EGH47467.1"/>
    <property type="molecule type" value="Genomic_DNA"/>
</dbReference>
<keyword evidence="1" id="KW-0472">Membrane</keyword>
<dbReference type="AlphaFoldDB" id="F3GK64"/>
<keyword evidence="3" id="KW-1185">Reference proteome</keyword>
<dbReference type="Pfam" id="PF04403">
    <property type="entry name" value="PqiA"/>
    <property type="match status" value="1"/>
</dbReference>
<evidence type="ECO:0000313" key="3">
    <source>
        <dbReference type="Proteomes" id="UP000004986"/>
    </source>
</evidence>
<evidence type="ECO:0000256" key="1">
    <source>
        <dbReference type="SAM" id="Phobius"/>
    </source>
</evidence>
<organism evidence="2 3">
    <name type="scientific">Pseudomonas syringae pv. pisi str. 1704B</name>
    <dbReference type="NCBI Taxonomy" id="629263"/>
    <lineage>
        <taxon>Bacteria</taxon>
        <taxon>Pseudomonadati</taxon>
        <taxon>Pseudomonadota</taxon>
        <taxon>Gammaproteobacteria</taxon>
        <taxon>Pseudomonadales</taxon>
        <taxon>Pseudomonadaceae</taxon>
        <taxon>Pseudomonas</taxon>
        <taxon>Pseudomonas syringae</taxon>
    </lineage>
</organism>
<keyword evidence="1" id="KW-0812">Transmembrane</keyword>
<evidence type="ECO:0000313" key="2">
    <source>
        <dbReference type="EMBL" id="EGH47467.1"/>
    </source>
</evidence>
<feature type="transmembrane region" description="Helical" evidence="1">
    <location>
        <begin position="12"/>
        <end position="30"/>
    </location>
</feature>
<sequence>ERARLYRFIELIGYWSMLDVLVVALVASLVQFRELSTIEPRIGILFFGLVVVMTMFAAMSFDPRLIWDAEVEDV</sequence>
<gene>
    <name evidence="2" type="ORF">PSYPI_36450</name>
</gene>
<keyword evidence="1" id="KW-1133">Transmembrane helix</keyword>
<dbReference type="HOGENOM" id="CLU_2677090_0_0_6"/>
<feature type="transmembrane region" description="Helical" evidence="1">
    <location>
        <begin position="42"/>
        <end position="61"/>
    </location>
</feature>
<protein>
    <submittedName>
        <fullName evidence="2">Paraquat-inducible protein A</fullName>
    </submittedName>
</protein>
<name>F3GK64_PSESJ</name>
<reference evidence="2 3" key="1">
    <citation type="journal article" date="2011" name="PLoS Pathog.">
        <title>Dynamic evolution of pathogenicity revealed by sequencing and comparative genomics of 19 Pseudomonas syringae isolates.</title>
        <authorList>
            <person name="Baltrus D.A."/>
            <person name="Nishimura M.T."/>
            <person name="Romanchuk A."/>
            <person name="Chang J.H."/>
            <person name="Mukhtar M.S."/>
            <person name="Cherkis K."/>
            <person name="Roach J."/>
            <person name="Grant S.R."/>
            <person name="Jones C.D."/>
            <person name="Dangl J.L."/>
        </authorList>
    </citation>
    <scope>NUCLEOTIDE SEQUENCE [LARGE SCALE GENOMIC DNA]</scope>
    <source>
        <strain evidence="2 3">1704B</strain>
    </source>
</reference>
<dbReference type="PATRIC" id="fig|629263.4.peg.5579"/>